<dbReference type="AlphaFoldDB" id="A0A0F9GMW5"/>
<proteinExistence type="predicted"/>
<evidence type="ECO:0000259" key="3">
    <source>
        <dbReference type="Pfam" id="PF02384"/>
    </source>
</evidence>
<dbReference type="PANTHER" id="PTHR33841:SF4">
    <property type="entry name" value="RESTRICTION MODIFICATION SYSTEM DNA SPECIFICITY DOMAIN"/>
    <property type="match status" value="1"/>
</dbReference>
<dbReference type="GO" id="GO:0032259">
    <property type="term" value="P:methylation"/>
    <property type="evidence" value="ECO:0007669"/>
    <property type="project" value="UniProtKB-KW"/>
</dbReference>
<evidence type="ECO:0000313" key="4">
    <source>
        <dbReference type="EMBL" id="KKL64467.1"/>
    </source>
</evidence>
<evidence type="ECO:0000256" key="1">
    <source>
        <dbReference type="ARBA" id="ARBA00022603"/>
    </source>
</evidence>
<accession>A0A0F9GMW5</accession>
<keyword evidence="1" id="KW-0489">Methyltransferase</keyword>
<comment type="caution">
    <text evidence="4">The sequence shown here is derived from an EMBL/GenBank/DDBJ whole genome shotgun (WGS) entry which is preliminary data.</text>
</comment>
<dbReference type="InterPro" id="IPR050953">
    <property type="entry name" value="N4_N6_ade-DNA_methylase"/>
</dbReference>
<organism evidence="4">
    <name type="scientific">marine sediment metagenome</name>
    <dbReference type="NCBI Taxonomy" id="412755"/>
    <lineage>
        <taxon>unclassified sequences</taxon>
        <taxon>metagenomes</taxon>
        <taxon>ecological metagenomes</taxon>
    </lineage>
</organism>
<reference evidence="4" key="1">
    <citation type="journal article" date="2015" name="Nature">
        <title>Complex archaea that bridge the gap between prokaryotes and eukaryotes.</title>
        <authorList>
            <person name="Spang A."/>
            <person name="Saw J.H."/>
            <person name="Jorgensen S.L."/>
            <person name="Zaremba-Niedzwiedzka K."/>
            <person name="Martijn J."/>
            <person name="Lind A.E."/>
            <person name="van Eijk R."/>
            <person name="Schleper C."/>
            <person name="Guy L."/>
            <person name="Ettema T.J."/>
        </authorList>
    </citation>
    <scope>NUCLEOTIDE SEQUENCE</scope>
</reference>
<dbReference type="SUPFAM" id="SSF53335">
    <property type="entry name" value="S-adenosyl-L-methionine-dependent methyltransferases"/>
    <property type="match status" value="1"/>
</dbReference>
<keyword evidence="2" id="KW-0808">Transferase</keyword>
<dbReference type="Pfam" id="PF02384">
    <property type="entry name" value="N6_Mtase"/>
    <property type="match status" value="1"/>
</dbReference>
<dbReference type="EMBL" id="LAZR01027832">
    <property type="protein sequence ID" value="KKL64467.1"/>
    <property type="molecule type" value="Genomic_DNA"/>
</dbReference>
<name>A0A0F9GMW5_9ZZZZ</name>
<sequence>MGSNQISWETNNFKNRNSIYQLFKNAGYKLGDPQKIDPKYLPGLKKPSIYNEIKELYQVIYQENELQLWLIITPEKANKKSWRNLIISEVKESYGDYVLLFTKDFSQFWISILADDAYEELLFNINSPSIKADKFIQDLLNKRPLIDVKGLTASILQAKHQLTAKKVATAIKNGEESLVISLFKKAGLNIEGKLNLFAPRREAPLKKTVLKILISKNYDKEMWLKNNLSGLIGEYFATIKEDLDNIIIIFKDCFCYYSSKVVLYQKIDYNFESEDLIDILTSLIACIDVKTAFNSITFESQFGSYSLFFIKSVFLMQEYLKSNVEDIQVVREEWERYFSKVYQAGDIDEELLVKHAYLSLLIKIVLFCRYLPEKIVNNAHSFVELSEFFEKKGIELFINDFYGWANNIEVLRDDIFHALNKAEYESEDIFRVIYQDMVSPSTRHALGEFYTPPELAQLMVDEVYMLGDLTLDPACGSGTFLVEIINKIKSLAKDGKSISKAINNLYGFDVNPIAVLVSKANILLNIEDISNEKIPLNIFLTDSLKVIERNPQTNMMWGSYYTFPLGSFGKLSINERFFKQTKTKDYLKEFLIMLRFIDEIMTETKEYINKMMSSE</sequence>
<dbReference type="PANTHER" id="PTHR33841">
    <property type="entry name" value="DNA METHYLTRANSFERASE YEEA-RELATED"/>
    <property type="match status" value="1"/>
</dbReference>
<evidence type="ECO:0000256" key="2">
    <source>
        <dbReference type="ARBA" id="ARBA00022679"/>
    </source>
</evidence>
<dbReference type="InterPro" id="IPR003356">
    <property type="entry name" value="DNA_methylase_A-5"/>
</dbReference>
<dbReference type="GO" id="GO:0003677">
    <property type="term" value="F:DNA binding"/>
    <property type="evidence" value="ECO:0007669"/>
    <property type="project" value="InterPro"/>
</dbReference>
<gene>
    <name evidence="4" type="ORF">LCGC14_2164750</name>
</gene>
<protein>
    <recommendedName>
        <fullName evidence="3">DNA methylase adenine-specific domain-containing protein</fullName>
    </recommendedName>
</protein>
<feature type="domain" description="DNA methylase adenine-specific" evidence="3">
    <location>
        <begin position="428"/>
        <end position="545"/>
    </location>
</feature>
<dbReference type="GO" id="GO:0008170">
    <property type="term" value="F:N-methyltransferase activity"/>
    <property type="evidence" value="ECO:0007669"/>
    <property type="project" value="InterPro"/>
</dbReference>
<dbReference type="InterPro" id="IPR029063">
    <property type="entry name" value="SAM-dependent_MTases_sf"/>
</dbReference>
<dbReference type="PRINTS" id="PR00507">
    <property type="entry name" value="N12N6MTFRASE"/>
</dbReference>
<dbReference type="Gene3D" id="3.40.50.150">
    <property type="entry name" value="Vaccinia Virus protein VP39"/>
    <property type="match status" value="1"/>
</dbReference>